<dbReference type="GO" id="GO:0016887">
    <property type="term" value="F:ATP hydrolysis activity"/>
    <property type="evidence" value="ECO:0007669"/>
    <property type="project" value="InterPro"/>
</dbReference>
<dbReference type="GO" id="GO:0005524">
    <property type="term" value="F:ATP binding"/>
    <property type="evidence" value="ECO:0007669"/>
    <property type="project" value="UniProtKB-KW"/>
</dbReference>
<evidence type="ECO:0000259" key="5">
    <source>
        <dbReference type="PROSITE" id="PS50893"/>
    </source>
</evidence>
<keyword evidence="3" id="KW-0547">Nucleotide-binding</keyword>
<keyword evidence="4 6" id="KW-0067">ATP-binding</keyword>
<name>A0A2X4XLV9_9GAMM</name>
<dbReference type="RefSeq" id="WP_111740317.1">
    <property type="nucleotide sequence ID" value="NZ_LR698987.1"/>
</dbReference>
<dbReference type="PANTHER" id="PTHR42734">
    <property type="entry name" value="METAL TRANSPORT SYSTEM ATP-BINDING PROTEIN TM_0124-RELATED"/>
    <property type="match status" value="1"/>
</dbReference>
<gene>
    <name evidence="6" type="ORF">NCTC12151_01789</name>
</gene>
<dbReference type="InterPro" id="IPR003439">
    <property type="entry name" value="ABC_transporter-like_ATP-bd"/>
</dbReference>
<proteinExistence type="inferred from homology"/>
<protein>
    <submittedName>
        <fullName evidence="6">Uncharacterized ABC transporter ATP-binding protein HI_1470</fullName>
    </submittedName>
</protein>
<evidence type="ECO:0000313" key="7">
    <source>
        <dbReference type="Proteomes" id="UP000249005"/>
    </source>
</evidence>
<dbReference type="InterPro" id="IPR003593">
    <property type="entry name" value="AAA+_ATPase"/>
</dbReference>
<dbReference type="PROSITE" id="PS00211">
    <property type="entry name" value="ABC_TRANSPORTER_1"/>
    <property type="match status" value="1"/>
</dbReference>
<dbReference type="PROSITE" id="PS50893">
    <property type="entry name" value="ABC_TRANSPORTER_2"/>
    <property type="match status" value="1"/>
</dbReference>
<dbReference type="InterPro" id="IPR050153">
    <property type="entry name" value="Metal_Ion_Import_ABC"/>
</dbReference>
<dbReference type="AlphaFoldDB" id="A0A2X4XLV9"/>
<dbReference type="SMART" id="SM00382">
    <property type="entry name" value="AAA"/>
    <property type="match status" value="1"/>
</dbReference>
<dbReference type="Gene3D" id="3.40.50.300">
    <property type="entry name" value="P-loop containing nucleotide triphosphate hydrolases"/>
    <property type="match status" value="1"/>
</dbReference>
<dbReference type="Pfam" id="PF00005">
    <property type="entry name" value="ABC_tran"/>
    <property type="match status" value="1"/>
</dbReference>
<comment type="similarity">
    <text evidence="1">Belongs to the ABC transporter superfamily.</text>
</comment>
<dbReference type="Proteomes" id="UP000249005">
    <property type="component" value="Chromosome 1"/>
</dbReference>
<organism evidence="6 7">
    <name type="scientific">Leminorella richardii</name>
    <dbReference type="NCBI Taxonomy" id="158841"/>
    <lineage>
        <taxon>Bacteria</taxon>
        <taxon>Pseudomonadati</taxon>
        <taxon>Pseudomonadota</taxon>
        <taxon>Gammaproteobacteria</taxon>
        <taxon>Enterobacterales</taxon>
        <taxon>Budviciaceae</taxon>
        <taxon>Leminorella</taxon>
    </lineage>
</organism>
<feature type="domain" description="ABC transporter" evidence="5">
    <location>
        <begin position="1"/>
        <end position="227"/>
    </location>
</feature>
<accession>A0A2X4XLV9</accession>
<keyword evidence="2" id="KW-0813">Transport</keyword>
<reference evidence="6 7" key="1">
    <citation type="submission" date="2018-06" db="EMBL/GenBank/DDBJ databases">
        <authorList>
            <consortium name="Pathogen Informatics"/>
            <person name="Doyle S."/>
        </authorList>
    </citation>
    <scope>NUCLEOTIDE SEQUENCE [LARGE SCALE GENOMIC DNA]</scope>
    <source>
        <strain evidence="6 7">NCTC12151</strain>
    </source>
</reference>
<evidence type="ECO:0000313" key="6">
    <source>
        <dbReference type="EMBL" id="SQI40905.1"/>
    </source>
</evidence>
<dbReference type="InterPro" id="IPR017871">
    <property type="entry name" value="ABC_transporter-like_CS"/>
</dbReference>
<keyword evidence="7" id="KW-1185">Reference proteome</keyword>
<dbReference type="KEGG" id="lri:NCTC12151_01789"/>
<dbReference type="PANTHER" id="PTHR42734:SF6">
    <property type="entry name" value="MOLYBDATE IMPORT ATP-BINDING PROTEIN MOLC"/>
    <property type="match status" value="1"/>
</dbReference>
<evidence type="ECO:0000256" key="1">
    <source>
        <dbReference type="ARBA" id="ARBA00005417"/>
    </source>
</evidence>
<dbReference type="EMBL" id="LS483470">
    <property type="protein sequence ID" value="SQI40905.1"/>
    <property type="molecule type" value="Genomic_DNA"/>
</dbReference>
<sequence>MTTFSLRAEALEYGYRQPLYQPIDFCCKAGETVAVLGANGRGKTTLLHTLIGTQPKLGGRVVCPESIGFVPQSFSSPDYSVFDSVLMGRAPCVGAFSVPSREDEAIAFDALRAMGLESLAERNINTLSGGQRQLVLIARALAMQCRILILDEPTAALDIYNQFRVLSLIRQLAREQGISILFSTHDPYHALRVADSVLLLLPEQRWLFGKRDEVLTEGNLMAAYGIPIRQVQIEHHQALVPLFNLEEVKS</sequence>
<evidence type="ECO:0000256" key="4">
    <source>
        <dbReference type="ARBA" id="ARBA00022840"/>
    </source>
</evidence>
<dbReference type="SUPFAM" id="SSF52540">
    <property type="entry name" value="P-loop containing nucleoside triphosphate hydrolases"/>
    <property type="match status" value="1"/>
</dbReference>
<dbReference type="OrthoDB" id="5292475at2"/>
<evidence type="ECO:0000256" key="3">
    <source>
        <dbReference type="ARBA" id="ARBA00022741"/>
    </source>
</evidence>
<dbReference type="InterPro" id="IPR027417">
    <property type="entry name" value="P-loop_NTPase"/>
</dbReference>
<evidence type="ECO:0000256" key="2">
    <source>
        <dbReference type="ARBA" id="ARBA00022448"/>
    </source>
</evidence>